<name>A0AAI9Y6F9_9PEZI</name>
<dbReference type="AlphaFoldDB" id="A0AAI9Y6F9"/>
<evidence type="ECO:0000313" key="2">
    <source>
        <dbReference type="EMBL" id="KAK1479188.1"/>
    </source>
</evidence>
<evidence type="ECO:0000313" key="3">
    <source>
        <dbReference type="Proteomes" id="UP001239213"/>
    </source>
</evidence>
<feature type="compositionally biased region" description="Basic and acidic residues" evidence="1">
    <location>
        <begin position="85"/>
        <end position="94"/>
    </location>
</feature>
<keyword evidence="3" id="KW-1185">Reference proteome</keyword>
<dbReference type="EMBL" id="MPDP01000117">
    <property type="protein sequence ID" value="KAK1479188.1"/>
    <property type="molecule type" value="Genomic_DNA"/>
</dbReference>
<accession>A0AAI9Y6F9</accession>
<reference evidence="2" key="1">
    <citation type="submission" date="2016-11" db="EMBL/GenBank/DDBJ databases">
        <title>The genome sequence of Colletotrichum cuscutae.</title>
        <authorList>
            <person name="Baroncelli R."/>
        </authorList>
    </citation>
    <scope>NUCLEOTIDE SEQUENCE</scope>
    <source>
        <strain evidence="2">IMI 304802</strain>
    </source>
</reference>
<dbReference type="Proteomes" id="UP001239213">
    <property type="component" value="Unassembled WGS sequence"/>
</dbReference>
<feature type="region of interest" description="Disordered" evidence="1">
    <location>
        <begin position="61"/>
        <end position="113"/>
    </location>
</feature>
<proteinExistence type="predicted"/>
<sequence>VSSHQIQFFLHRHRQLQYTSISRSFSTSYIYLTIEQHIRTAYLDLFPYVTLTSLTTSLTTHTNTVHKMPQSSSSTRPKMNITIKTDVKVTDSKSNDPPSPNTDPPTPPASPPH</sequence>
<feature type="non-terminal residue" evidence="2">
    <location>
        <position position="1"/>
    </location>
</feature>
<feature type="compositionally biased region" description="Pro residues" evidence="1">
    <location>
        <begin position="97"/>
        <end position="113"/>
    </location>
</feature>
<gene>
    <name evidence="2" type="ORF">CCUS01_16357</name>
</gene>
<protein>
    <submittedName>
        <fullName evidence="2">Uncharacterized protein</fullName>
    </submittedName>
</protein>
<organism evidence="2 3">
    <name type="scientific">Colletotrichum cuscutae</name>
    <dbReference type="NCBI Taxonomy" id="1209917"/>
    <lineage>
        <taxon>Eukaryota</taxon>
        <taxon>Fungi</taxon>
        <taxon>Dikarya</taxon>
        <taxon>Ascomycota</taxon>
        <taxon>Pezizomycotina</taxon>
        <taxon>Sordariomycetes</taxon>
        <taxon>Hypocreomycetidae</taxon>
        <taxon>Glomerellales</taxon>
        <taxon>Glomerellaceae</taxon>
        <taxon>Colletotrichum</taxon>
        <taxon>Colletotrichum acutatum species complex</taxon>
    </lineage>
</organism>
<evidence type="ECO:0000256" key="1">
    <source>
        <dbReference type="SAM" id="MobiDB-lite"/>
    </source>
</evidence>
<comment type="caution">
    <text evidence="2">The sequence shown here is derived from an EMBL/GenBank/DDBJ whole genome shotgun (WGS) entry which is preliminary data.</text>
</comment>